<keyword evidence="1" id="KW-1133">Transmembrane helix</keyword>
<keyword evidence="1" id="KW-0472">Membrane</keyword>
<dbReference type="AlphaFoldDB" id="A0AAV4JA96"/>
<keyword evidence="3" id="KW-1185">Reference proteome</keyword>
<keyword evidence="1 2" id="KW-0812">Transmembrane</keyword>
<accession>A0AAV4JA96</accession>
<proteinExistence type="predicted"/>
<evidence type="ECO:0000313" key="2">
    <source>
        <dbReference type="EMBL" id="GFS19712.1"/>
    </source>
</evidence>
<organism evidence="2 3">
    <name type="scientific">Elysia marginata</name>
    <dbReference type="NCBI Taxonomy" id="1093978"/>
    <lineage>
        <taxon>Eukaryota</taxon>
        <taxon>Metazoa</taxon>
        <taxon>Spiralia</taxon>
        <taxon>Lophotrochozoa</taxon>
        <taxon>Mollusca</taxon>
        <taxon>Gastropoda</taxon>
        <taxon>Heterobranchia</taxon>
        <taxon>Euthyneura</taxon>
        <taxon>Panpulmonata</taxon>
        <taxon>Sacoglossa</taxon>
        <taxon>Placobranchoidea</taxon>
        <taxon>Plakobranchidae</taxon>
        <taxon>Elysia</taxon>
    </lineage>
</organism>
<evidence type="ECO:0000313" key="3">
    <source>
        <dbReference type="Proteomes" id="UP000762676"/>
    </source>
</evidence>
<name>A0AAV4JA96_9GAST</name>
<sequence>MSDHLCYTLLQVGFVLYNPVGPSWDETEHINLTLATIHFSWHLMSCIGAAMAASVFIACFYRKQGYALGRISEMSSSRLAMKVKSYDQASTPCLCDTSEPEQD</sequence>
<evidence type="ECO:0000256" key="1">
    <source>
        <dbReference type="SAM" id="Phobius"/>
    </source>
</evidence>
<dbReference type="EMBL" id="BMAT01006773">
    <property type="protein sequence ID" value="GFS19712.1"/>
    <property type="molecule type" value="Genomic_DNA"/>
</dbReference>
<gene>
    <name evidence="2" type="ORF">ElyMa_003296200</name>
</gene>
<protein>
    <submittedName>
        <fullName evidence="2">Transmembrane protein 45A</fullName>
    </submittedName>
</protein>
<reference evidence="2 3" key="1">
    <citation type="journal article" date="2021" name="Elife">
        <title>Chloroplast acquisition without the gene transfer in kleptoplastic sea slugs, Plakobranchus ocellatus.</title>
        <authorList>
            <person name="Maeda T."/>
            <person name="Takahashi S."/>
            <person name="Yoshida T."/>
            <person name="Shimamura S."/>
            <person name="Takaki Y."/>
            <person name="Nagai Y."/>
            <person name="Toyoda A."/>
            <person name="Suzuki Y."/>
            <person name="Arimoto A."/>
            <person name="Ishii H."/>
            <person name="Satoh N."/>
            <person name="Nishiyama T."/>
            <person name="Hasebe M."/>
            <person name="Maruyama T."/>
            <person name="Minagawa J."/>
            <person name="Obokata J."/>
            <person name="Shigenobu S."/>
        </authorList>
    </citation>
    <scope>NUCLEOTIDE SEQUENCE [LARGE SCALE GENOMIC DNA]</scope>
</reference>
<dbReference type="Proteomes" id="UP000762676">
    <property type="component" value="Unassembled WGS sequence"/>
</dbReference>
<comment type="caution">
    <text evidence="2">The sequence shown here is derived from an EMBL/GenBank/DDBJ whole genome shotgun (WGS) entry which is preliminary data.</text>
</comment>
<feature type="transmembrane region" description="Helical" evidence="1">
    <location>
        <begin position="39"/>
        <end position="61"/>
    </location>
</feature>